<proteinExistence type="predicted"/>
<name>A0A2P5Z7U5_9XANT</name>
<reference evidence="2 3" key="1">
    <citation type="submission" date="2016-08" db="EMBL/GenBank/DDBJ databases">
        <authorList>
            <person name="Seilhamer J.J."/>
        </authorList>
    </citation>
    <scope>NUCLEOTIDE SEQUENCE [LARGE SCALE GENOMIC DNA]</scope>
    <source>
        <strain evidence="2 3">CFBP4641</strain>
    </source>
</reference>
<organism evidence="2 3">
    <name type="scientific">Xanthomonas sacchari</name>
    <dbReference type="NCBI Taxonomy" id="56458"/>
    <lineage>
        <taxon>Bacteria</taxon>
        <taxon>Pseudomonadati</taxon>
        <taxon>Pseudomonadota</taxon>
        <taxon>Gammaproteobacteria</taxon>
        <taxon>Lysobacterales</taxon>
        <taxon>Lysobacteraceae</taxon>
        <taxon>Xanthomonas</taxon>
    </lineage>
</organism>
<dbReference type="GeneID" id="93879479"/>
<feature type="domain" description="AB hydrolase-1" evidence="1">
    <location>
        <begin position="7"/>
        <end position="241"/>
    </location>
</feature>
<dbReference type="GO" id="GO:0016787">
    <property type="term" value="F:hydrolase activity"/>
    <property type="evidence" value="ECO:0007669"/>
    <property type="project" value="UniProtKB-KW"/>
</dbReference>
<evidence type="ECO:0000313" key="3">
    <source>
        <dbReference type="Proteomes" id="UP000247346"/>
    </source>
</evidence>
<dbReference type="AlphaFoldDB" id="A0A2P5Z7U5"/>
<evidence type="ECO:0000259" key="1">
    <source>
        <dbReference type="Pfam" id="PF12697"/>
    </source>
</evidence>
<dbReference type="Pfam" id="PF12697">
    <property type="entry name" value="Abhydrolase_6"/>
    <property type="match status" value="1"/>
</dbReference>
<gene>
    <name evidence="2" type="ORF">XsacCFBP4641_04865</name>
</gene>
<comment type="caution">
    <text evidence="2">The sequence shown here is derived from an EMBL/GenBank/DDBJ whole genome shotgun (WGS) entry which is preliminary data.</text>
</comment>
<dbReference type="OrthoDB" id="9780765at2"/>
<dbReference type="RefSeq" id="WP_029562287.1">
    <property type="nucleotide sequence ID" value="NZ_CP132343.1"/>
</dbReference>
<keyword evidence="2" id="KW-0378">Hydrolase</keyword>
<dbReference type="EMBL" id="MDEK01000003">
    <property type="protein sequence ID" value="PPU84400.1"/>
    <property type="molecule type" value="Genomic_DNA"/>
</dbReference>
<evidence type="ECO:0000313" key="2">
    <source>
        <dbReference type="EMBL" id="PPU84400.1"/>
    </source>
</evidence>
<dbReference type="InterPro" id="IPR050266">
    <property type="entry name" value="AB_hydrolase_sf"/>
</dbReference>
<dbReference type="Gene3D" id="3.40.50.1820">
    <property type="entry name" value="alpha/beta hydrolase"/>
    <property type="match status" value="1"/>
</dbReference>
<accession>A0A2P5Z7U5</accession>
<dbReference type="InterPro" id="IPR000073">
    <property type="entry name" value="AB_hydrolase_1"/>
</dbReference>
<dbReference type="Proteomes" id="UP000247346">
    <property type="component" value="Unassembled WGS sequence"/>
</dbReference>
<dbReference type="SUPFAM" id="SSF53474">
    <property type="entry name" value="alpha/beta-Hydrolases"/>
    <property type="match status" value="1"/>
</dbReference>
<dbReference type="PANTHER" id="PTHR43798">
    <property type="entry name" value="MONOACYLGLYCEROL LIPASE"/>
    <property type="match status" value="1"/>
</dbReference>
<dbReference type="InterPro" id="IPR029058">
    <property type="entry name" value="AB_hydrolase_fold"/>
</dbReference>
<sequence length="452" mass="48105">MATPVLYFLHALGSSRREWSSVIDLLGARFDCIALDIPGFGDAPALDRPDVTALVDWFAGEVARDRPDCWYVVGHSMGGKIATLTAVRARDGVAGLAGLAGVVLVAASPPAPEPMDESRRQTMLSWFDGAGPTRQQAEQFIDDNCAAPLPTPPRDGAVDDVLRSSARAWNAWLTHGSREDCAAHAGCIEVPALVVAGSEDGDLDEAAQRRWNLPHYRDARLTVVAQAAHLIPYERPQALAALIAAHVDGTAARRLPDDFVALLNAERVAPRMRKTLLHRHAGPSRAANGILSAHQSGTLAAVIERVLDGAGDAGDIARRIDVDLANGVGDGWRFADLPPDRLAWPTGLDALDALSGGFAALPAQDQDHWLHAISVHGAGDCRECGWSAAQLAAWFEDVRAETVRVWTSLPATMAALSYDGFAVGGLGAGSPGYQETAADRREAWQLLPKAHP</sequence>
<protein>
    <submittedName>
        <fullName evidence="2">Alpha/beta hydrolase</fullName>
    </submittedName>
</protein>